<evidence type="ECO:0000313" key="3">
    <source>
        <dbReference type="Proteomes" id="UP000186309"/>
    </source>
</evidence>
<reference evidence="3" key="1">
    <citation type="submission" date="2016-12" db="EMBL/GenBank/DDBJ databases">
        <title>Comparative genomics of four Isosphaeraceae planctomycetes: a common pool of plasmids and glycoside hydrolase genes.</title>
        <authorList>
            <person name="Ivanova A."/>
        </authorList>
    </citation>
    <scope>NUCLEOTIDE SEQUENCE [LARGE SCALE GENOMIC DNA]</scope>
    <source>
        <strain evidence="3">PX4</strain>
    </source>
</reference>
<accession>A0A1U7CJU3</accession>
<organism evidence="2 3">
    <name type="scientific">Paludisphaera borealis</name>
    <dbReference type="NCBI Taxonomy" id="1387353"/>
    <lineage>
        <taxon>Bacteria</taxon>
        <taxon>Pseudomonadati</taxon>
        <taxon>Planctomycetota</taxon>
        <taxon>Planctomycetia</taxon>
        <taxon>Isosphaerales</taxon>
        <taxon>Isosphaeraceae</taxon>
        <taxon>Paludisphaera</taxon>
    </lineage>
</organism>
<name>A0A1U7CJU3_9BACT</name>
<dbReference type="EMBL" id="CP019082">
    <property type="protein sequence ID" value="APW59202.1"/>
    <property type="molecule type" value="Genomic_DNA"/>
</dbReference>
<dbReference type="RefSeq" id="WP_145951946.1">
    <property type="nucleotide sequence ID" value="NZ_CP019082.1"/>
</dbReference>
<evidence type="ECO:0000256" key="1">
    <source>
        <dbReference type="SAM" id="MobiDB-lite"/>
    </source>
</evidence>
<gene>
    <name evidence="2" type="ORF">BSF38_00617</name>
</gene>
<dbReference type="KEGG" id="pbor:BSF38_00617"/>
<dbReference type="STRING" id="1387353.BSF38_00617"/>
<protein>
    <submittedName>
        <fullName evidence="2">Uncharacterized protein</fullName>
    </submittedName>
</protein>
<dbReference type="Proteomes" id="UP000186309">
    <property type="component" value="Chromosome"/>
</dbReference>
<proteinExistence type="predicted"/>
<evidence type="ECO:0000313" key="2">
    <source>
        <dbReference type="EMBL" id="APW59202.1"/>
    </source>
</evidence>
<dbReference type="AlphaFoldDB" id="A0A1U7CJU3"/>
<feature type="region of interest" description="Disordered" evidence="1">
    <location>
        <begin position="1"/>
        <end position="22"/>
    </location>
</feature>
<dbReference type="OrthoDB" id="263048at2"/>
<keyword evidence="3" id="KW-1185">Reference proteome</keyword>
<sequence>MSTMQIREPTLRRAPYEPPIPTNDPTVARRFLSSLAAPCVGCVELRVLRGAFDRRGDVHRADRLGTSFGGSTLAGWYDDLDRLAAQSERLRTVSGYVTINPVRLDLLARSDNRLGRTRHTTRDEDVVCLRWLYLDIDPKRPPDVSSTDAELAAAVARRNALLAGQPELAASALWGRSGNGAWILVRLPDYPNDAEHRGLIADTVRTLAREYDDDAVVIDTATVNPSRLIGLPGTLKAKGSPRPDRPWRLATFDGAGPTLGG</sequence>